<proteinExistence type="predicted"/>
<dbReference type="InterPro" id="IPR000120">
    <property type="entry name" value="Amidase"/>
</dbReference>
<comment type="caution">
    <text evidence="2">The sequence shown here is derived from an EMBL/GenBank/DDBJ whole genome shotgun (WGS) entry which is preliminary data.</text>
</comment>
<keyword evidence="3" id="KW-1185">Reference proteome</keyword>
<protein>
    <submittedName>
        <fullName evidence="2">Asp-tRNA(Asn)/Glu-tRNA(Gln) amidotransferase A subunit family amidase</fullName>
    </submittedName>
</protein>
<dbReference type="PANTHER" id="PTHR11895:SF151">
    <property type="entry name" value="GLUTAMYL-TRNA(GLN) AMIDOTRANSFERASE SUBUNIT A"/>
    <property type="match status" value="1"/>
</dbReference>
<dbReference type="Proteomes" id="UP000316196">
    <property type="component" value="Unassembled WGS sequence"/>
</dbReference>
<name>A0A542ZCQ6_9ACTN</name>
<gene>
    <name evidence="2" type="ORF">FB460_1881</name>
</gene>
<keyword evidence="2" id="KW-0808">Transferase</keyword>
<sequence>MQGYPWNGSPTLRETLTKVAGGTPAASVYADARARIEECEPQLSAWAALDSRATSRAEELDARPVSNVLPLRGVPVGVKDIIDVAGLPTRCGSSVTSPDPAELSAACVERLEQCGAVVVGKTVTTEFAYFKPGPTKNPWNTGHTPGGSSSGSAAAVASGMVALALGTQTAASLIRPAAYCGIAGLVMGRGTADLTGITGLSPSLDSLGFMARTVEDLRIAHAAFTGTAPVDAGTAPLLVWNGSDLADLDPAMRAALRRLPEWLDGWDVTDFAHDDHITTLAADHAVIMAYEAARERRRERENHLADLSVPLAELLTGGTQINEDDYWGADYRCGRSRGDLAEVLQGKFIIGPAAQGPAPAGLEATGSPIMSRPWQALGFPTVAVPGLVTDSGLPLGLQMIGAPGTEDALLAAAMRVEERLRGQPPVASAMP</sequence>
<organism evidence="2 3">
    <name type="scientific">Propioniferax innocua</name>
    <dbReference type="NCBI Taxonomy" id="1753"/>
    <lineage>
        <taxon>Bacteria</taxon>
        <taxon>Bacillati</taxon>
        <taxon>Actinomycetota</taxon>
        <taxon>Actinomycetes</taxon>
        <taxon>Propionibacteriales</taxon>
        <taxon>Propionibacteriaceae</taxon>
        <taxon>Propioniferax</taxon>
    </lineage>
</organism>
<evidence type="ECO:0000259" key="1">
    <source>
        <dbReference type="Pfam" id="PF01425"/>
    </source>
</evidence>
<evidence type="ECO:0000313" key="2">
    <source>
        <dbReference type="EMBL" id="TQL58030.1"/>
    </source>
</evidence>
<dbReference type="PANTHER" id="PTHR11895">
    <property type="entry name" value="TRANSAMIDASE"/>
    <property type="match status" value="1"/>
</dbReference>
<dbReference type="InterPro" id="IPR023631">
    <property type="entry name" value="Amidase_dom"/>
</dbReference>
<reference evidence="2 3" key="1">
    <citation type="submission" date="2019-06" db="EMBL/GenBank/DDBJ databases">
        <title>Sequencing the genomes of 1000 actinobacteria strains.</title>
        <authorList>
            <person name="Klenk H.-P."/>
        </authorList>
    </citation>
    <scope>NUCLEOTIDE SEQUENCE [LARGE SCALE GENOMIC DNA]</scope>
    <source>
        <strain evidence="2 3">DSM 8251</strain>
    </source>
</reference>
<dbReference type="Gene3D" id="3.90.1300.10">
    <property type="entry name" value="Amidase signature (AS) domain"/>
    <property type="match status" value="1"/>
</dbReference>
<dbReference type="GO" id="GO:0016740">
    <property type="term" value="F:transferase activity"/>
    <property type="evidence" value="ECO:0007669"/>
    <property type="project" value="UniProtKB-KW"/>
</dbReference>
<dbReference type="EMBL" id="VFOR01000002">
    <property type="protein sequence ID" value="TQL58030.1"/>
    <property type="molecule type" value="Genomic_DNA"/>
</dbReference>
<dbReference type="OrthoDB" id="5175573at2"/>
<dbReference type="InterPro" id="IPR036928">
    <property type="entry name" value="AS_sf"/>
</dbReference>
<dbReference type="SUPFAM" id="SSF75304">
    <property type="entry name" value="Amidase signature (AS) enzymes"/>
    <property type="match status" value="1"/>
</dbReference>
<feature type="domain" description="Amidase" evidence="1">
    <location>
        <begin position="34"/>
        <end position="238"/>
    </location>
</feature>
<dbReference type="AlphaFoldDB" id="A0A542ZCQ6"/>
<evidence type="ECO:0000313" key="3">
    <source>
        <dbReference type="Proteomes" id="UP000316196"/>
    </source>
</evidence>
<accession>A0A542ZCQ6</accession>
<dbReference type="RefSeq" id="WP_142093861.1">
    <property type="nucleotide sequence ID" value="NZ_BAAAMD010000004.1"/>
</dbReference>
<dbReference type="Pfam" id="PF01425">
    <property type="entry name" value="Amidase"/>
    <property type="match status" value="1"/>
</dbReference>